<reference evidence="2" key="1">
    <citation type="journal article" date="2014" name="Int. J. Syst. Evol. Microbiol.">
        <title>Complete genome sequence of Corynebacterium casei LMG S-19264T (=DSM 44701T), isolated from a smear-ripened cheese.</title>
        <authorList>
            <consortium name="US DOE Joint Genome Institute (JGI-PGF)"/>
            <person name="Walter F."/>
            <person name="Albersmeier A."/>
            <person name="Kalinowski J."/>
            <person name="Ruckert C."/>
        </authorList>
    </citation>
    <scope>NUCLEOTIDE SEQUENCE</scope>
    <source>
        <strain evidence="2">VKM Ac-2007</strain>
    </source>
</reference>
<feature type="compositionally biased region" description="Basic and acidic residues" evidence="1">
    <location>
        <begin position="132"/>
        <end position="142"/>
    </location>
</feature>
<proteinExistence type="predicted"/>
<dbReference type="InterPro" id="IPR008634">
    <property type="entry name" value="Gas-vesicle_GvpO"/>
</dbReference>
<gene>
    <name evidence="2" type="ORF">GCM10017600_04250</name>
</gene>
<feature type="compositionally biased region" description="Acidic residues" evidence="1">
    <location>
        <begin position="16"/>
        <end position="38"/>
    </location>
</feature>
<dbReference type="RefSeq" id="WP_271215595.1">
    <property type="nucleotide sequence ID" value="NZ_BAAAVD010000006.1"/>
</dbReference>
<dbReference type="GO" id="GO:0031412">
    <property type="term" value="P:gas vesicle organization"/>
    <property type="evidence" value="ECO:0007669"/>
    <property type="project" value="InterPro"/>
</dbReference>
<protein>
    <recommendedName>
        <fullName evidence="4">Gas vesicle protein</fullName>
    </recommendedName>
</protein>
<keyword evidence="3" id="KW-1185">Reference proteome</keyword>
<dbReference type="Proteomes" id="UP001143474">
    <property type="component" value="Unassembled WGS sequence"/>
</dbReference>
<feature type="region of interest" description="Disordered" evidence="1">
    <location>
        <begin position="1"/>
        <end position="54"/>
    </location>
</feature>
<reference evidence="2" key="2">
    <citation type="submission" date="2023-01" db="EMBL/GenBank/DDBJ databases">
        <authorList>
            <person name="Sun Q."/>
            <person name="Evtushenko L."/>
        </authorList>
    </citation>
    <scope>NUCLEOTIDE SEQUENCE</scope>
    <source>
        <strain evidence="2">VKM Ac-2007</strain>
    </source>
</reference>
<organism evidence="2 3">
    <name type="scientific">Streptosporangium carneum</name>
    <dbReference type="NCBI Taxonomy" id="47481"/>
    <lineage>
        <taxon>Bacteria</taxon>
        <taxon>Bacillati</taxon>
        <taxon>Actinomycetota</taxon>
        <taxon>Actinomycetes</taxon>
        <taxon>Streptosporangiales</taxon>
        <taxon>Streptosporangiaceae</taxon>
        <taxon>Streptosporangium</taxon>
    </lineage>
</organism>
<dbReference type="AlphaFoldDB" id="A0A9W6HVC5"/>
<evidence type="ECO:0008006" key="4">
    <source>
        <dbReference type="Google" id="ProtNLM"/>
    </source>
</evidence>
<dbReference type="Pfam" id="PF05800">
    <property type="entry name" value="GvpO"/>
    <property type="match status" value="1"/>
</dbReference>
<feature type="compositionally biased region" description="Basic and acidic residues" evidence="1">
    <location>
        <begin position="39"/>
        <end position="48"/>
    </location>
</feature>
<name>A0A9W6HVC5_9ACTN</name>
<sequence length="142" mass="15901">MPARRGARDRRAADLEVSDDLYEEDEEVLDDEDDLDEDGSPRETSDRRARSRALSAATAGRAGLSYIAELTAKEMEGVTFVQPEENGWVVGVEVLEDRRVPSSGDILALYEVEMDREGSLLSYRRTSRYKRGKGDNSEASLR</sequence>
<feature type="region of interest" description="Disordered" evidence="1">
    <location>
        <begin position="123"/>
        <end position="142"/>
    </location>
</feature>
<evidence type="ECO:0000313" key="2">
    <source>
        <dbReference type="EMBL" id="GLK07020.1"/>
    </source>
</evidence>
<evidence type="ECO:0000256" key="1">
    <source>
        <dbReference type="SAM" id="MobiDB-lite"/>
    </source>
</evidence>
<evidence type="ECO:0000313" key="3">
    <source>
        <dbReference type="Proteomes" id="UP001143474"/>
    </source>
</evidence>
<accession>A0A9W6HVC5</accession>
<comment type="caution">
    <text evidence="2">The sequence shown here is derived from an EMBL/GenBank/DDBJ whole genome shotgun (WGS) entry which is preliminary data.</text>
</comment>
<dbReference type="EMBL" id="BSEV01000001">
    <property type="protein sequence ID" value="GLK07020.1"/>
    <property type="molecule type" value="Genomic_DNA"/>
</dbReference>